<name>A0A7V8V9T8_9BACT</name>
<feature type="transmembrane region" description="Helical" evidence="1">
    <location>
        <begin position="256"/>
        <end position="274"/>
    </location>
</feature>
<feature type="transmembrane region" description="Helical" evidence="1">
    <location>
        <begin position="185"/>
        <end position="204"/>
    </location>
</feature>
<keyword evidence="1" id="KW-1133">Transmembrane helix</keyword>
<proteinExistence type="predicted"/>
<evidence type="ECO:0000256" key="1">
    <source>
        <dbReference type="SAM" id="Phobius"/>
    </source>
</evidence>
<evidence type="ECO:0000313" key="3">
    <source>
        <dbReference type="Proteomes" id="UP000551616"/>
    </source>
</evidence>
<feature type="transmembrane region" description="Helical" evidence="1">
    <location>
        <begin position="224"/>
        <end position="244"/>
    </location>
</feature>
<reference evidence="2 3" key="1">
    <citation type="submission" date="2020-05" db="EMBL/GenBank/DDBJ databases">
        <title>Bremerella alba sp. nov., a novel planctomycete isolated from the surface of the macroalga Fucus spiralis.</title>
        <authorList>
            <person name="Godinho O."/>
            <person name="Botelho R."/>
            <person name="Albuquerque L."/>
            <person name="Wiegand S."/>
            <person name="Da Costa M.S."/>
            <person name="Lobo-Da-Cunha A."/>
            <person name="Jogler C."/>
            <person name="Lage O.M."/>
        </authorList>
    </citation>
    <scope>NUCLEOTIDE SEQUENCE [LARGE SCALE GENOMIC DNA]</scope>
    <source>
        <strain evidence="2 3">FF15</strain>
    </source>
</reference>
<feature type="transmembrane region" description="Helical" evidence="1">
    <location>
        <begin position="12"/>
        <end position="45"/>
    </location>
</feature>
<dbReference type="RefSeq" id="WP_207398653.1">
    <property type="nucleotide sequence ID" value="NZ_JABRWO010000014.1"/>
</dbReference>
<comment type="caution">
    <text evidence="2">The sequence shown here is derived from an EMBL/GenBank/DDBJ whole genome shotgun (WGS) entry which is preliminary data.</text>
</comment>
<protein>
    <submittedName>
        <fullName evidence="2">Uncharacterized protein</fullName>
    </submittedName>
</protein>
<keyword evidence="1" id="KW-0812">Transmembrane</keyword>
<keyword evidence="1" id="KW-0472">Membrane</keyword>
<dbReference type="Proteomes" id="UP000551616">
    <property type="component" value="Unassembled WGS sequence"/>
</dbReference>
<evidence type="ECO:0000313" key="2">
    <source>
        <dbReference type="EMBL" id="MBA2117266.1"/>
    </source>
</evidence>
<dbReference type="EMBL" id="JABRWO010000014">
    <property type="protein sequence ID" value="MBA2117266.1"/>
    <property type="molecule type" value="Genomic_DNA"/>
</dbReference>
<feature type="transmembrane region" description="Helical" evidence="1">
    <location>
        <begin position="286"/>
        <end position="307"/>
    </location>
</feature>
<gene>
    <name evidence="2" type="ORF">HOV93_44620</name>
</gene>
<keyword evidence="3" id="KW-1185">Reference proteome</keyword>
<dbReference type="AlphaFoldDB" id="A0A7V8V9T8"/>
<organism evidence="2 3">
    <name type="scientific">Bremerella alba</name>
    <dbReference type="NCBI Taxonomy" id="980252"/>
    <lineage>
        <taxon>Bacteria</taxon>
        <taxon>Pseudomonadati</taxon>
        <taxon>Planctomycetota</taxon>
        <taxon>Planctomycetia</taxon>
        <taxon>Pirellulales</taxon>
        <taxon>Pirellulaceae</taxon>
        <taxon>Bremerella</taxon>
    </lineage>
</organism>
<feature type="transmembrane region" description="Helical" evidence="1">
    <location>
        <begin position="99"/>
        <end position="118"/>
    </location>
</feature>
<sequence length="369" mass="40560">MPFPFDLPLTSLTYMLLYLLTFVTHHLSMHFVVAGCLTIVGASIWYRTDNDALLANPVIRVLRDWMPFGLSAAITFGVAPLLFVQILEPLNFYTANLLLGWRWMVVIPTLIAAFYLLYVLKSSWFERLSWWQRALVAGVNAGLFVFIGFCWTANHLVSSQVEAWPETFATGVLPLVAGQVVSRSLVWMSVAFVSMASIVTAQLAYLREGTATDEDLPTVGWLRWFALVGLGGFAVTSLVAIGVSTPGFAAVNSGSGYLWLGLGVVLWGGQIVLWHSEEMAVSRRWIVARLALLAGMLFCGSVIRELIRVASIDFAAMIPKHEAAGEVQGFSLFLVTAVIVIGLMSLSVWWVRQAYQADEDASEPASEDA</sequence>
<accession>A0A7V8V9T8</accession>
<feature type="transmembrane region" description="Helical" evidence="1">
    <location>
        <begin position="327"/>
        <end position="351"/>
    </location>
</feature>
<feature type="transmembrane region" description="Helical" evidence="1">
    <location>
        <begin position="130"/>
        <end position="154"/>
    </location>
</feature>
<feature type="transmembrane region" description="Helical" evidence="1">
    <location>
        <begin position="65"/>
        <end position="87"/>
    </location>
</feature>